<dbReference type="EMBL" id="NEVH01015824">
    <property type="protein sequence ID" value="PNF26594.1"/>
    <property type="molecule type" value="Genomic_DNA"/>
</dbReference>
<dbReference type="AlphaFoldDB" id="A0A2J7QDC9"/>
<comment type="caution">
    <text evidence="1">The sequence shown here is derived from an EMBL/GenBank/DDBJ whole genome shotgun (WGS) entry which is preliminary data.</text>
</comment>
<protein>
    <submittedName>
        <fullName evidence="1">Uncharacterized protein</fullName>
    </submittedName>
</protein>
<name>A0A2J7QDC9_9NEOP</name>
<evidence type="ECO:0000313" key="2">
    <source>
        <dbReference type="Proteomes" id="UP000235965"/>
    </source>
</evidence>
<evidence type="ECO:0000313" key="1">
    <source>
        <dbReference type="EMBL" id="PNF26594.1"/>
    </source>
</evidence>
<dbReference type="InParanoid" id="A0A2J7QDC9"/>
<reference evidence="1 2" key="1">
    <citation type="submission" date="2017-12" db="EMBL/GenBank/DDBJ databases">
        <title>Hemimetabolous genomes reveal molecular basis of termite eusociality.</title>
        <authorList>
            <person name="Harrison M.C."/>
            <person name="Jongepier E."/>
            <person name="Robertson H.M."/>
            <person name="Arning N."/>
            <person name="Bitard-Feildel T."/>
            <person name="Chao H."/>
            <person name="Childers C.P."/>
            <person name="Dinh H."/>
            <person name="Doddapaneni H."/>
            <person name="Dugan S."/>
            <person name="Gowin J."/>
            <person name="Greiner C."/>
            <person name="Han Y."/>
            <person name="Hu H."/>
            <person name="Hughes D.S.T."/>
            <person name="Huylmans A.-K."/>
            <person name="Kemena C."/>
            <person name="Kremer L.P.M."/>
            <person name="Lee S.L."/>
            <person name="Lopez-Ezquerra A."/>
            <person name="Mallet L."/>
            <person name="Monroy-Kuhn J.M."/>
            <person name="Moser A."/>
            <person name="Murali S.C."/>
            <person name="Muzny D.M."/>
            <person name="Otani S."/>
            <person name="Piulachs M.-D."/>
            <person name="Poelchau M."/>
            <person name="Qu J."/>
            <person name="Schaub F."/>
            <person name="Wada-Katsumata A."/>
            <person name="Worley K.C."/>
            <person name="Xie Q."/>
            <person name="Ylla G."/>
            <person name="Poulsen M."/>
            <person name="Gibbs R.A."/>
            <person name="Schal C."/>
            <person name="Richards S."/>
            <person name="Belles X."/>
            <person name="Korb J."/>
            <person name="Bornberg-Bauer E."/>
        </authorList>
    </citation>
    <scope>NUCLEOTIDE SEQUENCE [LARGE SCALE GENOMIC DNA]</scope>
    <source>
        <tissue evidence="1">Whole body</tissue>
    </source>
</reference>
<sequence length="154" mass="17805">MNHLNLKLQGENNLFCDLFALIKSFRAKLILLESQVKNCNFVHMLYCAELIEFYKFVNSEQFPNLVKDANGDLLADYNILNRWKIYIILNIHRVSNTRQIEIYTAELLVPECSPFEFEIAIEKLKNYKSPGSDQISAELFQAGDQDPLANSARI</sequence>
<organism evidence="1 2">
    <name type="scientific">Cryptotermes secundus</name>
    <dbReference type="NCBI Taxonomy" id="105785"/>
    <lineage>
        <taxon>Eukaryota</taxon>
        <taxon>Metazoa</taxon>
        <taxon>Ecdysozoa</taxon>
        <taxon>Arthropoda</taxon>
        <taxon>Hexapoda</taxon>
        <taxon>Insecta</taxon>
        <taxon>Pterygota</taxon>
        <taxon>Neoptera</taxon>
        <taxon>Polyneoptera</taxon>
        <taxon>Dictyoptera</taxon>
        <taxon>Blattodea</taxon>
        <taxon>Blattoidea</taxon>
        <taxon>Termitoidae</taxon>
        <taxon>Kalotermitidae</taxon>
        <taxon>Cryptotermitinae</taxon>
        <taxon>Cryptotermes</taxon>
    </lineage>
</organism>
<dbReference type="Proteomes" id="UP000235965">
    <property type="component" value="Unassembled WGS sequence"/>
</dbReference>
<accession>A0A2J7QDC9</accession>
<keyword evidence="2" id="KW-1185">Reference proteome</keyword>
<proteinExistence type="predicted"/>
<gene>
    <name evidence="1" type="ORF">B7P43_G11360</name>
</gene>